<dbReference type="Proteomes" id="UP000004994">
    <property type="component" value="Chromosome 5"/>
</dbReference>
<keyword evidence="2" id="KW-0812">Transmembrane</keyword>
<dbReference type="Gramene" id="Solyc05g005760.3.1">
    <property type="protein sequence ID" value="Solyc05g005760.3.1"/>
    <property type="gene ID" value="Solyc05g005760.3"/>
</dbReference>
<accession>A0A3Q7GCP5</accession>
<feature type="chain" id="PRO_5018614462" description="Teneurin NHL domain-containing protein" evidence="3">
    <location>
        <begin position="25"/>
        <end position="469"/>
    </location>
</feature>
<keyword evidence="3" id="KW-0732">Signal</keyword>
<feature type="transmembrane region" description="Helical" evidence="2">
    <location>
        <begin position="242"/>
        <end position="262"/>
    </location>
</feature>
<dbReference type="InterPro" id="IPR056822">
    <property type="entry name" value="TEN_NHL"/>
</dbReference>
<evidence type="ECO:0000256" key="1">
    <source>
        <dbReference type="SAM" id="MobiDB-lite"/>
    </source>
</evidence>
<dbReference type="SUPFAM" id="SSF101898">
    <property type="entry name" value="NHL repeat"/>
    <property type="match status" value="1"/>
</dbReference>
<dbReference type="AlphaFoldDB" id="A0A3Q7GCP5"/>
<dbReference type="InParanoid" id="A0A3Q7GCP5"/>
<organism evidence="5">
    <name type="scientific">Solanum lycopersicum</name>
    <name type="common">Tomato</name>
    <name type="synonym">Lycopersicon esculentum</name>
    <dbReference type="NCBI Taxonomy" id="4081"/>
    <lineage>
        <taxon>Eukaryota</taxon>
        <taxon>Viridiplantae</taxon>
        <taxon>Streptophyta</taxon>
        <taxon>Embryophyta</taxon>
        <taxon>Tracheophyta</taxon>
        <taxon>Spermatophyta</taxon>
        <taxon>Magnoliopsida</taxon>
        <taxon>eudicotyledons</taxon>
        <taxon>Gunneridae</taxon>
        <taxon>Pentapetalae</taxon>
        <taxon>asterids</taxon>
        <taxon>lamiids</taxon>
        <taxon>Solanales</taxon>
        <taxon>Solanaceae</taxon>
        <taxon>Solanoideae</taxon>
        <taxon>Solaneae</taxon>
        <taxon>Solanum</taxon>
        <taxon>Solanum subgen. Lycopersicon</taxon>
    </lineage>
</organism>
<evidence type="ECO:0000313" key="6">
    <source>
        <dbReference type="Proteomes" id="UP000004994"/>
    </source>
</evidence>
<keyword evidence="2" id="KW-1133">Transmembrane helix</keyword>
<feature type="domain" description="Teneurin NHL" evidence="4">
    <location>
        <begin position="135"/>
        <end position="181"/>
    </location>
</feature>
<name>A0A3Q7GCP5_SOLLC</name>
<keyword evidence="6" id="KW-1185">Reference proteome</keyword>
<sequence>MAVKFATLILIFVFLSAAFCSVSATPSPAKIVNGVVSNAVTKLMKWVWSLKANTKTVISGRPMMKFESGYSVETVFDGSKLGIEPYSVEIMSSGELLILDSANSNLYKISSSLSQYTRPRLVAGSADGYSGHVDGKLREARMNHPKGLTVDDRGNIYVADTDNMVIRKISDAGTVTTIAGGKWSRGGGHVDGPSEDAKFSNDFDVVFMGSSCSLLVIDRGNKAIREIQLHFEDCAYQYDSGFPLGIAVLLAAGFFGYMLALLQRRVGTMVSPEEDQNAFIFTDNYEKPVKSSVRPPLIPTEGEVEKQEESMFGSLGNLITRTGASVSEILGGVFPMFRSVVVPKEDEPPSIEPRTPTPRKTYAFMSKDSEKMQQLKQSRAFYGGGWSSDFQQHQQQTQKHLQHHQYHSSGPQTFYEQSADNTKEVVFGAIQEQGQREAMIIKPLDHANSVYDRHNARSRFNSAGYSQGY</sequence>
<dbReference type="EnsemblPlants" id="Solyc05g005760.3.1">
    <property type="protein sequence ID" value="Solyc05g005760.3.1"/>
    <property type="gene ID" value="Solyc05g005760.3"/>
</dbReference>
<dbReference type="Gene3D" id="2.120.10.30">
    <property type="entry name" value="TolB, C-terminal domain"/>
    <property type="match status" value="1"/>
</dbReference>
<dbReference type="PANTHER" id="PTHR13833:SF57">
    <property type="entry name" value="NHL REPEAT PROTEIN"/>
    <property type="match status" value="1"/>
</dbReference>
<dbReference type="InterPro" id="IPR011042">
    <property type="entry name" value="6-blade_b-propeller_TolB-like"/>
</dbReference>
<dbReference type="OMA" id="CAYQYDS"/>
<evidence type="ECO:0000256" key="2">
    <source>
        <dbReference type="SAM" id="Phobius"/>
    </source>
</evidence>
<keyword evidence="2" id="KW-0472">Membrane</keyword>
<dbReference type="PANTHER" id="PTHR13833">
    <property type="match status" value="1"/>
</dbReference>
<reference evidence="5" key="1">
    <citation type="journal article" date="2012" name="Nature">
        <title>The tomato genome sequence provides insights into fleshy fruit evolution.</title>
        <authorList>
            <consortium name="Tomato Genome Consortium"/>
        </authorList>
    </citation>
    <scope>NUCLEOTIDE SEQUENCE [LARGE SCALE GENOMIC DNA]</scope>
    <source>
        <strain evidence="5">cv. Heinz 1706</strain>
    </source>
</reference>
<protein>
    <recommendedName>
        <fullName evidence="4">Teneurin NHL domain-containing protein</fullName>
    </recommendedName>
</protein>
<evidence type="ECO:0000259" key="4">
    <source>
        <dbReference type="Pfam" id="PF25021"/>
    </source>
</evidence>
<feature type="region of interest" description="Disordered" evidence="1">
    <location>
        <begin position="391"/>
        <end position="414"/>
    </location>
</feature>
<reference evidence="5" key="2">
    <citation type="submission" date="2019-01" db="UniProtKB">
        <authorList>
            <consortium name="EnsemblPlants"/>
        </authorList>
    </citation>
    <scope>IDENTIFICATION</scope>
    <source>
        <strain evidence="5">cv. Heinz 1706</strain>
    </source>
</reference>
<feature type="signal peptide" evidence="3">
    <location>
        <begin position="1"/>
        <end position="24"/>
    </location>
</feature>
<proteinExistence type="predicted"/>
<dbReference type="Pfam" id="PF25021">
    <property type="entry name" value="TEN_NHL"/>
    <property type="match status" value="1"/>
</dbReference>
<evidence type="ECO:0000256" key="3">
    <source>
        <dbReference type="SAM" id="SignalP"/>
    </source>
</evidence>
<dbReference type="FunCoup" id="A0A3Q7GCP5">
    <property type="interactions" value="1536"/>
</dbReference>
<evidence type="ECO:0000313" key="5">
    <source>
        <dbReference type="EnsemblPlants" id="Solyc05g005760.3.1"/>
    </source>
</evidence>
<dbReference type="PaxDb" id="4081-Solyc05g005760.2.1"/>